<evidence type="ECO:0000313" key="1">
    <source>
        <dbReference type="EMBL" id="STD83366.1"/>
    </source>
</evidence>
<reference evidence="1 2" key="1">
    <citation type="submission" date="2018-06" db="EMBL/GenBank/DDBJ databases">
        <authorList>
            <consortium name="Pathogen Informatics"/>
            <person name="Doyle S."/>
        </authorList>
    </citation>
    <scope>NUCLEOTIDE SEQUENCE [LARGE SCALE GENOMIC DNA]</scope>
    <source>
        <strain evidence="1 2">NCTC12360</strain>
    </source>
</reference>
<organism evidence="1 2">
    <name type="scientific">Enterococcus gallinarum</name>
    <dbReference type="NCBI Taxonomy" id="1353"/>
    <lineage>
        <taxon>Bacteria</taxon>
        <taxon>Bacillati</taxon>
        <taxon>Bacillota</taxon>
        <taxon>Bacilli</taxon>
        <taxon>Lactobacillales</taxon>
        <taxon>Enterococcaceae</taxon>
        <taxon>Enterococcus</taxon>
    </lineage>
</organism>
<accession>A0A376GZ99</accession>
<dbReference type="RefSeq" id="WP_060815723.1">
    <property type="nucleotide sequence ID" value="NZ_JBHULA010000048.1"/>
</dbReference>
<proteinExistence type="predicted"/>
<evidence type="ECO:0000313" key="2">
    <source>
        <dbReference type="Proteomes" id="UP000254807"/>
    </source>
</evidence>
<keyword evidence="2" id="KW-1185">Reference proteome</keyword>
<gene>
    <name evidence="1" type="ORF">NCTC12360_01831</name>
</gene>
<dbReference type="AlphaFoldDB" id="A0A376GZ99"/>
<dbReference type="Proteomes" id="UP000254807">
    <property type="component" value="Unassembled WGS sequence"/>
</dbReference>
<protein>
    <submittedName>
        <fullName evidence="1">Uncharacterized protein</fullName>
    </submittedName>
</protein>
<name>A0A376GZ99_ENTGA</name>
<dbReference type="EMBL" id="UFYW01000001">
    <property type="protein sequence ID" value="STD83366.1"/>
    <property type="molecule type" value="Genomic_DNA"/>
</dbReference>
<sequence length="67" mass="7311">MENYFNIDDFELEVIEEEEMLESIGGKGGNTSYTVSPQTPSIISAFTGFTSGRNCCHANTCTEMGCC</sequence>